<feature type="region of interest" description="Disordered" evidence="1">
    <location>
        <begin position="23"/>
        <end position="81"/>
    </location>
</feature>
<dbReference type="EMBL" id="KL198032">
    <property type="protein sequence ID" value="KDQ15474.1"/>
    <property type="molecule type" value="Genomic_DNA"/>
</dbReference>
<evidence type="ECO:0000313" key="2">
    <source>
        <dbReference type="EMBL" id="KDQ15474.1"/>
    </source>
</evidence>
<evidence type="ECO:0000313" key="3">
    <source>
        <dbReference type="Proteomes" id="UP000027195"/>
    </source>
</evidence>
<gene>
    <name evidence="2" type="ORF">BOTBODRAFT_292985</name>
</gene>
<feature type="region of interest" description="Disordered" evidence="1">
    <location>
        <begin position="120"/>
        <end position="149"/>
    </location>
</feature>
<feature type="compositionally biased region" description="Gly residues" evidence="1">
    <location>
        <begin position="126"/>
        <end position="139"/>
    </location>
</feature>
<feature type="compositionally biased region" description="Acidic residues" evidence="1">
    <location>
        <begin position="46"/>
        <end position="55"/>
    </location>
</feature>
<proteinExistence type="predicted"/>
<sequence>MSTRRTLIKIFIGLERVRDAFISRTDDDISDGEDAPPTRGDRYDSDEIMSSDDEGGSTSRRPRHHNRRNHDTKKKRSFFSGTGALWNSGLGLTGTGMGMSMGADIVDRDWAGRRSTPSIMRAGVGMPNGGPRWGVGEPNGGADSPMSIA</sequence>
<dbReference type="AlphaFoldDB" id="A0A067MIW5"/>
<evidence type="ECO:0000256" key="1">
    <source>
        <dbReference type="SAM" id="MobiDB-lite"/>
    </source>
</evidence>
<dbReference type="Proteomes" id="UP000027195">
    <property type="component" value="Unassembled WGS sequence"/>
</dbReference>
<protein>
    <submittedName>
        <fullName evidence="2">Uncharacterized protein</fullName>
    </submittedName>
</protein>
<dbReference type="InParanoid" id="A0A067MIW5"/>
<feature type="compositionally biased region" description="Basic residues" evidence="1">
    <location>
        <begin position="60"/>
        <end position="77"/>
    </location>
</feature>
<accession>A0A067MIW5</accession>
<reference evidence="3" key="1">
    <citation type="journal article" date="2014" name="Proc. Natl. Acad. Sci. U.S.A.">
        <title>Extensive sampling of basidiomycete genomes demonstrates inadequacy of the white-rot/brown-rot paradigm for wood decay fungi.</title>
        <authorList>
            <person name="Riley R."/>
            <person name="Salamov A.A."/>
            <person name="Brown D.W."/>
            <person name="Nagy L.G."/>
            <person name="Floudas D."/>
            <person name="Held B.W."/>
            <person name="Levasseur A."/>
            <person name="Lombard V."/>
            <person name="Morin E."/>
            <person name="Otillar R."/>
            <person name="Lindquist E.A."/>
            <person name="Sun H."/>
            <person name="LaButti K.M."/>
            <person name="Schmutz J."/>
            <person name="Jabbour D."/>
            <person name="Luo H."/>
            <person name="Baker S.E."/>
            <person name="Pisabarro A.G."/>
            <person name="Walton J.D."/>
            <person name="Blanchette R.A."/>
            <person name="Henrissat B."/>
            <person name="Martin F."/>
            <person name="Cullen D."/>
            <person name="Hibbett D.S."/>
            <person name="Grigoriev I.V."/>
        </authorList>
    </citation>
    <scope>NUCLEOTIDE SEQUENCE [LARGE SCALE GENOMIC DNA]</scope>
    <source>
        <strain evidence="3">FD-172 SS1</strain>
    </source>
</reference>
<name>A0A067MIW5_BOTB1</name>
<dbReference type="HOGENOM" id="CLU_1749332_0_0_1"/>
<organism evidence="2 3">
    <name type="scientific">Botryobasidium botryosum (strain FD-172 SS1)</name>
    <dbReference type="NCBI Taxonomy" id="930990"/>
    <lineage>
        <taxon>Eukaryota</taxon>
        <taxon>Fungi</taxon>
        <taxon>Dikarya</taxon>
        <taxon>Basidiomycota</taxon>
        <taxon>Agaricomycotina</taxon>
        <taxon>Agaricomycetes</taxon>
        <taxon>Cantharellales</taxon>
        <taxon>Botryobasidiaceae</taxon>
        <taxon>Botryobasidium</taxon>
    </lineage>
</organism>
<keyword evidence="3" id="KW-1185">Reference proteome</keyword>